<accession>A0A2A7SEZ4</accession>
<keyword evidence="1" id="KW-0732">Signal</keyword>
<dbReference type="RefSeq" id="WP_052747181.1">
    <property type="nucleotide sequence ID" value="NZ_CADEPO010000009.1"/>
</dbReference>
<reference evidence="2" key="2">
    <citation type="submission" date="2017-09" db="EMBL/GenBank/DDBJ databases">
        <title>FDA dAtabase for Regulatory Grade micrObial Sequences (FDA-ARGOS): Supporting development and validation of Infectious Disease Dx tests.</title>
        <authorList>
            <person name="Minogue T."/>
            <person name="Wolcott M."/>
            <person name="Wasieloski L."/>
            <person name="Aguilar W."/>
            <person name="Moore D."/>
            <person name="Tallon L.J."/>
            <person name="Sadzewicz L."/>
            <person name="Ott S."/>
            <person name="Zhao X."/>
            <person name="Nagaraj S."/>
            <person name="Vavikolanu K."/>
            <person name="Aluvathingal J."/>
            <person name="Nadendla S."/>
            <person name="Sichtig H."/>
        </authorList>
    </citation>
    <scope>NUCLEOTIDE SEQUENCE</scope>
    <source>
        <strain evidence="2">FDAARGOS_390</strain>
    </source>
</reference>
<evidence type="ECO:0000256" key="1">
    <source>
        <dbReference type="SAM" id="SignalP"/>
    </source>
</evidence>
<evidence type="ECO:0000313" key="4">
    <source>
        <dbReference type="Proteomes" id="UP000220629"/>
    </source>
</evidence>
<organism evidence="2 4">
    <name type="scientific">Burkholderia gladioli</name>
    <name type="common">Pseudomonas marginata</name>
    <name type="synonym">Phytomonas marginata</name>
    <dbReference type="NCBI Taxonomy" id="28095"/>
    <lineage>
        <taxon>Bacteria</taxon>
        <taxon>Pseudomonadati</taxon>
        <taxon>Pseudomonadota</taxon>
        <taxon>Betaproteobacteria</taxon>
        <taxon>Burkholderiales</taxon>
        <taxon>Burkholderiaceae</taxon>
        <taxon>Burkholderia</taxon>
    </lineage>
</organism>
<protein>
    <submittedName>
        <fullName evidence="2">Type 1 fimbrial protein</fullName>
    </submittedName>
</protein>
<name>A0A2A7SEZ4_BURGA</name>
<sequence>MIARSSLPSLSSARGFPSLANPSGWRRLAVLPLAACALLALPGTAAHAQGGTIQFSGRIVEPPCSFQVDAAATRVQPNCARPAFGQVGFVDLYSGRKLGSSTLTIASAPFAIPGQGTRRNPMIVTVDYR</sequence>
<dbReference type="EMBL" id="PDDY01000001">
    <property type="protein sequence ID" value="PEH42254.1"/>
    <property type="molecule type" value="Genomic_DNA"/>
</dbReference>
<proteinExistence type="predicted"/>
<feature type="signal peptide" evidence="1">
    <location>
        <begin position="1"/>
        <end position="48"/>
    </location>
</feature>
<evidence type="ECO:0000313" key="3">
    <source>
        <dbReference type="EMBL" id="UWX72919.1"/>
    </source>
</evidence>
<dbReference type="EMBL" id="CP104215">
    <property type="protein sequence ID" value="UWX72919.1"/>
    <property type="molecule type" value="Genomic_DNA"/>
</dbReference>
<gene>
    <name evidence="2" type="ORF">CRM94_08920</name>
    <name evidence="3" type="ORF">NYZ96_31425</name>
</gene>
<reference evidence="3" key="3">
    <citation type="submission" date="2022-09" db="EMBL/GenBank/DDBJ databases">
        <title>Genomic of Burkholderia gladioli.</title>
        <authorList>
            <person name="Wu H."/>
        </authorList>
    </citation>
    <scope>NUCLEOTIDE SEQUENCE</scope>
    <source>
        <strain evidence="3">ZN-S4</strain>
    </source>
</reference>
<evidence type="ECO:0000313" key="2">
    <source>
        <dbReference type="EMBL" id="PEH42254.1"/>
    </source>
</evidence>
<feature type="chain" id="PRO_5013106097" evidence="1">
    <location>
        <begin position="49"/>
        <end position="129"/>
    </location>
</feature>
<dbReference type="AlphaFoldDB" id="A0A2A7SEZ4"/>
<dbReference type="Proteomes" id="UP000220629">
    <property type="component" value="Unassembled WGS sequence"/>
</dbReference>
<reference evidence="4" key="1">
    <citation type="submission" date="2017-09" db="EMBL/GenBank/DDBJ databases">
        <title>FDA dAtabase for Regulatory Grade micrObial Sequences (FDA-ARGOS): Supporting development and validation of Infectious Disease Dx tests.</title>
        <authorList>
            <person name="Minogue T."/>
            <person name="Wolcott M."/>
            <person name="Wasieloski L."/>
            <person name="Aguilar W."/>
            <person name="Moore D."/>
            <person name="Tallon L."/>
            <person name="Sadzewicz L."/>
            <person name="Ott S."/>
            <person name="Zhao X."/>
            <person name="Nagaraj S."/>
            <person name="Vavikolanu K."/>
            <person name="Aluvathingal J."/>
            <person name="Nadendla S."/>
            <person name="Sichtig H."/>
        </authorList>
    </citation>
    <scope>NUCLEOTIDE SEQUENCE [LARGE SCALE GENOMIC DNA]</scope>
    <source>
        <strain evidence="4">FDAARGOS_390</strain>
    </source>
</reference>
<dbReference type="Proteomes" id="UP001059745">
    <property type="component" value="Chromosome 2"/>
</dbReference>